<feature type="domain" description="Glycosyl hydrolase family 92 N-terminal" evidence="2">
    <location>
        <begin position="1"/>
        <end position="74"/>
    </location>
</feature>
<feature type="compositionally biased region" description="Polar residues" evidence="1">
    <location>
        <begin position="105"/>
        <end position="115"/>
    </location>
</feature>
<dbReference type="Gene3D" id="2.70.98.10">
    <property type="match status" value="1"/>
</dbReference>
<gene>
    <name evidence="3" type="ORF">V2S66_30780</name>
</gene>
<evidence type="ECO:0000259" key="2">
    <source>
        <dbReference type="Pfam" id="PF17678"/>
    </source>
</evidence>
<reference evidence="3 4" key="1">
    <citation type="submission" date="2023-12" db="EMBL/GenBank/DDBJ databases">
        <title>Streptomyces sp. V4-01.</title>
        <authorList>
            <person name="Somphong A."/>
            <person name="Phongsopitanun W."/>
        </authorList>
    </citation>
    <scope>NUCLEOTIDE SEQUENCE [LARGE SCALE GENOMIC DNA]</scope>
    <source>
        <strain evidence="3 4">V4-01</strain>
    </source>
</reference>
<comment type="caution">
    <text evidence="3">The sequence shown here is derived from an EMBL/GenBank/DDBJ whole genome shotgun (WGS) entry which is preliminary data.</text>
</comment>
<dbReference type="Proteomes" id="UP001344658">
    <property type="component" value="Unassembled WGS sequence"/>
</dbReference>
<accession>A0ABU7PM53</accession>
<protein>
    <recommendedName>
        <fullName evidence="2">Glycosyl hydrolase family 92 N-terminal domain-containing protein</fullName>
    </recommendedName>
</protein>
<name>A0ABU7PM53_9ACTN</name>
<sequence>MVSWSPDTPSRPPGGDYAYSDNVVTGFSLNHISGPGCGAMGDIPVLPTTGGIDGNATVGFSHANETASAGAYSVPPRSDENRGPRRCHGGARSRRSALREAPGWRSSSPGRTSTLAPAPRVKA</sequence>
<dbReference type="InterPro" id="IPR014718">
    <property type="entry name" value="GH-type_carb-bd"/>
</dbReference>
<evidence type="ECO:0000313" key="4">
    <source>
        <dbReference type="Proteomes" id="UP001344658"/>
    </source>
</evidence>
<dbReference type="Pfam" id="PF17678">
    <property type="entry name" value="Glyco_hydro_92N"/>
    <property type="match status" value="1"/>
</dbReference>
<organism evidence="3 4">
    <name type="scientific">Actinacidiphila polyblastidii</name>
    <dbReference type="NCBI Taxonomy" id="3110430"/>
    <lineage>
        <taxon>Bacteria</taxon>
        <taxon>Bacillati</taxon>
        <taxon>Actinomycetota</taxon>
        <taxon>Actinomycetes</taxon>
        <taxon>Kitasatosporales</taxon>
        <taxon>Streptomycetaceae</taxon>
        <taxon>Actinacidiphila</taxon>
    </lineage>
</organism>
<keyword evidence="4" id="KW-1185">Reference proteome</keyword>
<feature type="compositionally biased region" description="Basic residues" evidence="1">
    <location>
        <begin position="84"/>
        <end position="96"/>
    </location>
</feature>
<dbReference type="RefSeq" id="WP_330800069.1">
    <property type="nucleotide sequence ID" value="NZ_JAZEWV010000044.1"/>
</dbReference>
<evidence type="ECO:0000313" key="3">
    <source>
        <dbReference type="EMBL" id="MEE4546334.1"/>
    </source>
</evidence>
<feature type="region of interest" description="Disordered" evidence="1">
    <location>
        <begin position="67"/>
        <end position="123"/>
    </location>
</feature>
<proteinExistence type="predicted"/>
<dbReference type="EMBL" id="JAZEWV010000044">
    <property type="protein sequence ID" value="MEE4546334.1"/>
    <property type="molecule type" value="Genomic_DNA"/>
</dbReference>
<dbReference type="InterPro" id="IPR041371">
    <property type="entry name" value="GH92_N"/>
</dbReference>
<evidence type="ECO:0000256" key="1">
    <source>
        <dbReference type="SAM" id="MobiDB-lite"/>
    </source>
</evidence>